<feature type="region of interest" description="Disordered" evidence="1">
    <location>
        <begin position="1162"/>
        <end position="1276"/>
    </location>
</feature>
<sequence>MEFMLTDAEHRLTTERQLKYQGTAKVNLDQISLQPLSSREIDHKNVERLHEIFAKDGCNRLDLRNHVTAVVSKQHLQRTCHARGLTLEELKSRQQQYPRLGFRGRQVKCLHGQHRLKAAEDFLSPSDRWWTVDLYLDDISPELRNALVDEYANEKPPTDGEVYRKIRQYQHESNALFQSRWWSRLSPNKAKRLRRLTSPDNTYLCAAFDALLAIPGLWNGMSLGSLNTVMALKCDEEVIHYLKHVNNFWATLVNHDRAQMARIDLHTVDTLQLYAPRASIVDRKIVKGKILGGEVFSNFSRSERVAIWESLRSHETCDGIIPSLHTFFRDVLYLEVCANALKRLVTLNKQHPTIRRALVHSFRPGPADTDCLIQASESTFRRQPGSNDERLSLAYRQIWMYAMRHYPDMAKNIRDGQAANPARAKARAKADESVIHDMATLARKLGFRTTQINAILQQSPDRQIARAALLKARKPDHYHYDSETFESLIEQIAGCFARAIPNEGLPMTLTAGRAMKLKDRYGIPPGYAQPLDRPHIFLDRLHSATTMQRNLSSLEVRRSVYYAFFGKPSSQTFMPYTPPAWPSASEPSSPLFVPRDNTHANEPFAEDMSISGLSEGLSNSRQGLPETREDQPEERRQGQQPSRPPTVMHSSSQARVPSPASSVGSGSSLPGSVTTDNLDSSGAEDQSGTSERQGGQAGEDVCTEIDENELLERMEGEDSRARDLTNVDNSIPGTPIERDMSERLEERAVADKQPSGPVQTSSPLRSSHTPRTQSAIRRNRNRDAIWQPYNTSQRGNRRAARTVSPGEERTTDGNSTGLDPIAEYRARPEPLQTIGEHTELEQPAEEPHTLNEASQKASSAAESPDIVTQVWPYLVVGQAGTSPGTSRGAPQYEAAGNDEKYLARAEQSEHRNREGEEPIFSPMPPTDPGEGITGQLVALDKESIADQVEELIQEERLSLERADTPSQLEASRVVQAHTVARRVTEIPADLPSLILRLREEGAERDGCVPTVDDPPAAHPEGGAAVHPLRTEPIVQDTEERRHGDHLGPVNLPRSPARHTRISPQPHKPERAVRKLRKNQATRRELNRAGTRDAAIADELWGSDEEGYGAGGIMAGTPGLPQQDVERYPAVLLDPEQAQREAIARQEGENLLFDTPPMMQETEDTEMEDLEDRTPAVAARSNRKVTKPSKVAKPKQAQPGGSSKASRAGLSSLRRAVDVEARVQGEDTQLDATQPDITKPASTGVSGVVHDEANDPTPLAVDSINRGPSGNSSPEGRVTITFRAYQRGEWIVTDAVTVESANPAEAQATAEHYARDPEQEAHFYDCSLRKVAVDQCVRAAIDDGSFTVLMGLGRGLAVTRNLVASVTQVLENVGTAGAVIEEEEL</sequence>
<keyword evidence="3" id="KW-1185">Reference proteome</keyword>
<feature type="region of interest" description="Disordered" evidence="1">
    <location>
        <begin position="840"/>
        <end position="863"/>
    </location>
</feature>
<reference evidence="2" key="2">
    <citation type="journal article" date="2023" name="IMA Fungus">
        <title>Comparative genomic study of the Penicillium genus elucidates a diverse pangenome and 15 lateral gene transfer events.</title>
        <authorList>
            <person name="Petersen C."/>
            <person name="Sorensen T."/>
            <person name="Nielsen M.R."/>
            <person name="Sondergaard T.E."/>
            <person name="Sorensen J.L."/>
            <person name="Fitzpatrick D.A."/>
            <person name="Frisvad J.C."/>
            <person name="Nielsen K.L."/>
        </authorList>
    </citation>
    <scope>NUCLEOTIDE SEQUENCE</scope>
    <source>
        <strain evidence="2">IBT 34128</strain>
    </source>
</reference>
<feature type="compositionally biased region" description="Low complexity" evidence="1">
    <location>
        <begin position="656"/>
        <end position="673"/>
    </location>
</feature>
<evidence type="ECO:0000256" key="1">
    <source>
        <dbReference type="SAM" id="MobiDB-lite"/>
    </source>
</evidence>
<reference evidence="2" key="1">
    <citation type="submission" date="2022-11" db="EMBL/GenBank/DDBJ databases">
        <authorList>
            <person name="Petersen C."/>
        </authorList>
    </citation>
    <scope>NUCLEOTIDE SEQUENCE</scope>
    <source>
        <strain evidence="2">IBT 34128</strain>
    </source>
</reference>
<feature type="compositionally biased region" description="Basic and acidic residues" evidence="1">
    <location>
        <begin position="1214"/>
        <end position="1224"/>
    </location>
</feature>
<proteinExistence type="predicted"/>
<name>A0A9W9FLE6_9EURO</name>
<feature type="compositionally biased region" description="Basic and acidic residues" evidence="1">
    <location>
        <begin position="905"/>
        <end position="916"/>
    </location>
</feature>
<feature type="compositionally biased region" description="Polar residues" evidence="1">
    <location>
        <begin position="756"/>
        <end position="776"/>
    </location>
</feature>
<dbReference type="InterPro" id="IPR022198">
    <property type="entry name" value="DUF3723"/>
</dbReference>
<feature type="compositionally biased region" description="Polar residues" evidence="1">
    <location>
        <begin position="1225"/>
        <end position="1244"/>
    </location>
</feature>
<feature type="region of interest" description="Disordered" evidence="1">
    <location>
        <begin position="580"/>
        <end position="823"/>
    </location>
</feature>
<dbReference type="RefSeq" id="XP_056513171.1">
    <property type="nucleotide sequence ID" value="XM_056655144.1"/>
</dbReference>
<feature type="region of interest" description="Disordered" evidence="1">
    <location>
        <begin position="905"/>
        <end position="928"/>
    </location>
</feature>
<dbReference type="GeneID" id="81394312"/>
<feature type="compositionally biased region" description="Basic and acidic residues" evidence="1">
    <location>
        <begin position="840"/>
        <end position="849"/>
    </location>
</feature>
<dbReference type="OrthoDB" id="4227485at2759"/>
<dbReference type="Pfam" id="PF12520">
    <property type="entry name" value="DUF3723"/>
    <property type="match status" value="1"/>
</dbReference>
<feature type="compositionally biased region" description="Polar residues" evidence="1">
    <location>
        <begin position="674"/>
        <end position="693"/>
    </location>
</feature>
<evidence type="ECO:0000313" key="2">
    <source>
        <dbReference type="EMBL" id="KAJ5102340.1"/>
    </source>
</evidence>
<comment type="caution">
    <text evidence="2">The sequence shown here is derived from an EMBL/GenBank/DDBJ whole genome shotgun (WGS) entry which is preliminary data.</text>
</comment>
<feature type="compositionally biased region" description="Low complexity" evidence="1">
    <location>
        <begin position="852"/>
        <end position="863"/>
    </location>
</feature>
<dbReference type="Proteomes" id="UP001141434">
    <property type="component" value="Unassembled WGS sequence"/>
</dbReference>
<feature type="compositionally biased region" description="Basic and acidic residues" evidence="1">
    <location>
        <begin position="736"/>
        <end position="750"/>
    </location>
</feature>
<dbReference type="EMBL" id="JAPMSZ010000005">
    <property type="protein sequence ID" value="KAJ5102340.1"/>
    <property type="molecule type" value="Genomic_DNA"/>
</dbReference>
<evidence type="ECO:0000313" key="3">
    <source>
        <dbReference type="Proteomes" id="UP001141434"/>
    </source>
</evidence>
<protein>
    <submittedName>
        <fullName evidence="2">Uncharacterized protein</fullName>
    </submittedName>
</protein>
<gene>
    <name evidence="2" type="ORF">NUU61_004562</name>
</gene>
<feature type="compositionally biased region" description="Basic residues" evidence="1">
    <location>
        <begin position="1180"/>
        <end position="1192"/>
    </location>
</feature>
<feature type="compositionally biased region" description="Basic and acidic residues" evidence="1">
    <location>
        <begin position="626"/>
        <end position="637"/>
    </location>
</feature>
<feature type="region of interest" description="Disordered" evidence="1">
    <location>
        <begin position="1038"/>
        <end position="1087"/>
    </location>
</feature>
<feature type="compositionally biased region" description="Basic and acidic residues" evidence="1">
    <location>
        <begin position="710"/>
        <end position="725"/>
    </location>
</feature>
<accession>A0A9W9FLE6</accession>
<organism evidence="2 3">
    <name type="scientific">Penicillium alfredii</name>
    <dbReference type="NCBI Taxonomy" id="1506179"/>
    <lineage>
        <taxon>Eukaryota</taxon>
        <taxon>Fungi</taxon>
        <taxon>Dikarya</taxon>
        <taxon>Ascomycota</taxon>
        <taxon>Pezizomycotina</taxon>
        <taxon>Eurotiomycetes</taxon>
        <taxon>Eurotiomycetidae</taxon>
        <taxon>Eurotiales</taxon>
        <taxon>Aspergillaceae</taxon>
        <taxon>Penicillium</taxon>
    </lineage>
</organism>